<feature type="domain" description="Apple" evidence="18">
    <location>
        <begin position="316"/>
        <end position="391"/>
    </location>
</feature>
<dbReference type="PROSITE" id="PS50011">
    <property type="entry name" value="PROTEIN_KINASE_DOM"/>
    <property type="match status" value="1"/>
</dbReference>
<evidence type="ECO:0000256" key="14">
    <source>
        <dbReference type="PROSITE-ProRule" id="PRU10141"/>
    </source>
</evidence>
<comment type="catalytic activity">
    <reaction evidence="11 13">
        <text>L-threonyl-[protein] + ATP = O-phospho-L-threonyl-[protein] + ADP + H(+)</text>
        <dbReference type="Rhea" id="RHEA:46608"/>
        <dbReference type="Rhea" id="RHEA-COMP:11060"/>
        <dbReference type="Rhea" id="RHEA-COMP:11605"/>
        <dbReference type="ChEBI" id="CHEBI:15378"/>
        <dbReference type="ChEBI" id="CHEBI:30013"/>
        <dbReference type="ChEBI" id="CHEBI:30616"/>
        <dbReference type="ChEBI" id="CHEBI:61977"/>
        <dbReference type="ChEBI" id="CHEBI:456216"/>
        <dbReference type="EC" id="2.7.11.1"/>
    </reaction>
</comment>
<comment type="catalytic activity">
    <reaction evidence="12 13">
        <text>L-seryl-[protein] + ATP = O-phospho-L-seryl-[protein] + ADP + H(+)</text>
        <dbReference type="Rhea" id="RHEA:17989"/>
        <dbReference type="Rhea" id="RHEA-COMP:9863"/>
        <dbReference type="Rhea" id="RHEA-COMP:11604"/>
        <dbReference type="ChEBI" id="CHEBI:15378"/>
        <dbReference type="ChEBI" id="CHEBI:29999"/>
        <dbReference type="ChEBI" id="CHEBI:30616"/>
        <dbReference type="ChEBI" id="CHEBI:83421"/>
        <dbReference type="ChEBI" id="CHEBI:456216"/>
        <dbReference type="EC" id="2.7.11.1"/>
    </reaction>
</comment>
<dbReference type="InterPro" id="IPR001245">
    <property type="entry name" value="Ser-Thr/Tyr_kinase_cat_dom"/>
</dbReference>
<keyword evidence="8 13" id="KW-0067">ATP-binding</keyword>
<dbReference type="Pfam" id="PF07714">
    <property type="entry name" value="PK_Tyr_Ser-Thr"/>
    <property type="match status" value="1"/>
</dbReference>
<dbReference type="PROSITE" id="PS50948">
    <property type="entry name" value="PAN"/>
    <property type="match status" value="1"/>
</dbReference>
<evidence type="ECO:0000256" key="1">
    <source>
        <dbReference type="ARBA" id="ARBA00004251"/>
    </source>
</evidence>
<protein>
    <recommendedName>
        <fullName evidence="13">Receptor-like serine/threonine-protein kinase</fullName>
        <ecNumber evidence="13">2.7.11.1</ecNumber>
    </recommendedName>
</protein>
<accession>A0A2N9IV03</accession>
<dbReference type="SMART" id="SM00108">
    <property type="entry name" value="B_lectin"/>
    <property type="match status" value="1"/>
</dbReference>
<gene>
    <name evidence="19" type="ORF">FSB_LOCUS56087</name>
</gene>
<evidence type="ECO:0000256" key="4">
    <source>
        <dbReference type="ARBA" id="ARBA00022679"/>
    </source>
</evidence>
<organism evidence="19">
    <name type="scientific">Fagus sylvatica</name>
    <name type="common">Beechnut</name>
    <dbReference type="NCBI Taxonomy" id="28930"/>
    <lineage>
        <taxon>Eukaryota</taxon>
        <taxon>Viridiplantae</taxon>
        <taxon>Streptophyta</taxon>
        <taxon>Embryophyta</taxon>
        <taxon>Tracheophyta</taxon>
        <taxon>Spermatophyta</taxon>
        <taxon>Magnoliopsida</taxon>
        <taxon>eudicotyledons</taxon>
        <taxon>Gunneridae</taxon>
        <taxon>Pentapetalae</taxon>
        <taxon>rosids</taxon>
        <taxon>fabids</taxon>
        <taxon>Fagales</taxon>
        <taxon>Fagaceae</taxon>
        <taxon>Fagus</taxon>
    </lineage>
</organism>
<evidence type="ECO:0000256" key="7">
    <source>
        <dbReference type="ARBA" id="ARBA00022777"/>
    </source>
</evidence>
<dbReference type="InterPro" id="IPR001480">
    <property type="entry name" value="Bulb-type_lectin_dom"/>
</dbReference>
<comment type="similarity">
    <text evidence="13">Belongs to the protein kinase superfamily. Ser/Thr protein kinase family.</text>
</comment>
<dbReference type="SUPFAM" id="SSF56112">
    <property type="entry name" value="Protein kinase-like (PK-like)"/>
    <property type="match status" value="1"/>
</dbReference>
<dbReference type="CDD" id="cd00028">
    <property type="entry name" value="B_lectin"/>
    <property type="match status" value="1"/>
</dbReference>
<feature type="domain" description="Protein kinase" evidence="16">
    <location>
        <begin position="450"/>
        <end position="726"/>
    </location>
</feature>
<evidence type="ECO:0000256" key="11">
    <source>
        <dbReference type="ARBA" id="ARBA00047899"/>
    </source>
</evidence>
<dbReference type="InterPro" id="IPR017441">
    <property type="entry name" value="Protein_kinase_ATP_BS"/>
</dbReference>
<dbReference type="Pfam" id="PF01453">
    <property type="entry name" value="B_lectin"/>
    <property type="match status" value="1"/>
</dbReference>
<dbReference type="Pfam" id="PF08276">
    <property type="entry name" value="PAN_2"/>
    <property type="match status" value="1"/>
</dbReference>
<name>A0A2N9IV03_FAGSY</name>
<evidence type="ECO:0000313" key="19">
    <source>
        <dbReference type="EMBL" id="SPD28205.1"/>
    </source>
</evidence>
<feature type="domain" description="Bulb-type lectin" evidence="17">
    <location>
        <begin position="42"/>
        <end position="166"/>
    </location>
</feature>
<dbReference type="PROSITE" id="PS50927">
    <property type="entry name" value="BULB_LECTIN"/>
    <property type="match status" value="1"/>
</dbReference>
<dbReference type="InterPro" id="IPR024171">
    <property type="entry name" value="SRK-like_kinase"/>
</dbReference>
<keyword evidence="5 15" id="KW-0732">Signal</keyword>
<dbReference type="GO" id="GO:0005524">
    <property type="term" value="F:ATP binding"/>
    <property type="evidence" value="ECO:0007669"/>
    <property type="project" value="UniProtKB-UniRule"/>
</dbReference>
<dbReference type="GO" id="GO:0106310">
    <property type="term" value="F:protein serine kinase activity"/>
    <property type="evidence" value="ECO:0007669"/>
    <property type="project" value="RHEA"/>
</dbReference>
<evidence type="ECO:0000256" key="3">
    <source>
        <dbReference type="ARBA" id="ARBA00022527"/>
    </source>
</evidence>
<feature type="signal peptide" evidence="15">
    <location>
        <begin position="1"/>
        <end position="26"/>
    </location>
</feature>
<dbReference type="PROSITE" id="PS00108">
    <property type="entry name" value="PROTEIN_KINASE_ST"/>
    <property type="match status" value="1"/>
</dbReference>
<dbReference type="InterPro" id="IPR000719">
    <property type="entry name" value="Prot_kinase_dom"/>
</dbReference>
<dbReference type="EC" id="2.7.11.1" evidence="13"/>
<dbReference type="InterPro" id="IPR011009">
    <property type="entry name" value="Kinase-like_dom_sf"/>
</dbReference>
<keyword evidence="9" id="KW-1015">Disulfide bond</keyword>
<keyword evidence="7 13" id="KW-0418">Kinase</keyword>
<comment type="subcellular location">
    <subcellularLocation>
        <location evidence="1">Cell membrane</location>
        <topology evidence="1">Single-pass type I membrane protein</topology>
    </subcellularLocation>
</comment>
<dbReference type="GO" id="GO:0004674">
    <property type="term" value="F:protein serine/threonine kinase activity"/>
    <property type="evidence" value="ECO:0007669"/>
    <property type="project" value="UniProtKB-KW"/>
</dbReference>
<dbReference type="Gene3D" id="1.10.510.10">
    <property type="entry name" value="Transferase(Phosphotransferase) domain 1"/>
    <property type="match status" value="1"/>
</dbReference>
<keyword evidence="6 13" id="KW-0547">Nucleotide-binding</keyword>
<dbReference type="InterPro" id="IPR003609">
    <property type="entry name" value="Pan_app"/>
</dbReference>
<evidence type="ECO:0000256" key="13">
    <source>
        <dbReference type="PIRNR" id="PIRNR000641"/>
    </source>
</evidence>
<dbReference type="EMBL" id="OIVN01006225">
    <property type="protein sequence ID" value="SPD28205.1"/>
    <property type="molecule type" value="Genomic_DNA"/>
</dbReference>
<evidence type="ECO:0000259" key="18">
    <source>
        <dbReference type="PROSITE" id="PS50948"/>
    </source>
</evidence>
<keyword evidence="2" id="KW-0472">Membrane</keyword>
<evidence type="ECO:0000256" key="6">
    <source>
        <dbReference type="ARBA" id="ARBA00022741"/>
    </source>
</evidence>
<evidence type="ECO:0000256" key="5">
    <source>
        <dbReference type="ARBA" id="ARBA00022729"/>
    </source>
</evidence>
<dbReference type="PROSITE" id="PS00107">
    <property type="entry name" value="PROTEIN_KINASE_ATP"/>
    <property type="match status" value="1"/>
</dbReference>
<feature type="binding site" evidence="14">
    <location>
        <position position="478"/>
    </location>
    <ligand>
        <name>ATP</name>
        <dbReference type="ChEBI" id="CHEBI:30616"/>
    </ligand>
</feature>
<dbReference type="PANTHER" id="PTHR27002">
    <property type="entry name" value="RECEPTOR-LIKE SERINE/THREONINE-PROTEIN KINASE SD1-8"/>
    <property type="match status" value="1"/>
</dbReference>
<dbReference type="Gene3D" id="2.90.10.10">
    <property type="entry name" value="Bulb-type lectin domain"/>
    <property type="match status" value="1"/>
</dbReference>
<dbReference type="PIRSF" id="PIRSF000641">
    <property type="entry name" value="SRK"/>
    <property type="match status" value="1"/>
</dbReference>
<dbReference type="Gene3D" id="3.30.200.20">
    <property type="entry name" value="Phosphorylase Kinase, domain 1"/>
    <property type="match status" value="1"/>
</dbReference>
<evidence type="ECO:0000256" key="9">
    <source>
        <dbReference type="ARBA" id="ARBA00023157"/>
    </source>
</evidence>
<reference evidence="19" key="1">
    <citation type="submission" date="2018-02" db="EMBL/GenBank/DDBJ databases">
        <authorList>
            <person name="Cohen D.B."/>
            <person name="Kent A.D."/>
        </authorList>
    </citation>
    <scope>NUCLEOTIDE SEQUENCE</scope>
</reference>
<dbReference type="AlphaFoldDB" id="A0A2N9IV03"/>
<dbReference type="SMART" id="SM00220">
    <property type="entry name" value="S_TKc"/>
    <property type="match status" value="1"/>
</dbReference>
<dbReference type="FunFam" id="3.30.200.20:FF:000195">
    <property type="entry name" value="G-type lectin S-receptor-like serine/threonine-protein kinase"/>
    <property type="match status" value="1"/>
</dbReference>
<evidence type="ECO:0000259" key="17">
    <source>
        <dbReference type="PROSITE" id="PS50927"/>
    </source>
</evidence>
<sequence>MATNVVHLLKFVFLLFFSCLWTRHAAEWIYVTPAQAYNASVGDTLKPGDTLNSSSFLVSAKGTFALGFFRRIDSTSNESYVGISDMADPSMAFNLYVWFGNRGRPLVNHSGMLTLDNNGTLKIVRQGEDPIVIYTSPTKNTVGTLLDTGNFVLKEVDFDGSTKRVLWQSFDYPMDTLLPGMRLGVNHKTGQTWSLTSWLTTDIPDQGPFALEWEPKGRELIIQQRGVTYWKSGVLTDSQFENISPDVTSMYDFHIVSNQNEEYFYFSNKNQSLMSEWLITFLGQFKDLRGPDIGRADNCYGYDNNGGCQELVQPVCRQRDDTFEIRSGYYVIGDSLRTNNSSLGISDCKAICWSNCNCVAFTSQFANDTGCGFWTGDFKAGQNNDFVSVYVLSSKPSHRGDNEKKAENELLDLVNLDRSTNVNQIPNDGKKGHDLSVFSYACVMTATNNFSLENKLGEGGFGEVFMGKLLTGQEIAVKRLSRNSGQGILEFKNELILISKLQHMNLVKLLGCCIHGEERMLIYEYMPNKSLNHFIFDSNRSKLLNWQKRFSIIDGVAQGLLYLHKYSRLRVIHRDLKASNILLDENMNPKISDFGMARIFQQNESEANTNRAVGTYGYMSPEYAMEGVFSIKSDVYSFGVLMLEIVTGRKNNSFYHTDHSFNLVGYAWELWQADAALDLLDPALDDSCIKGQMLRCIHVGLLCVEDSAIDRPTMSDVISMLTNDNLSLPSPKKPAFSLARKAIEAHISDKESESKSIYWVSITNMVPR</sequence>
<proteinExistence type="inferred from homology"/>
<feature type="chain" id="PRO_5014731412" description="Receptor-like serine/threonine-protein kinase" evidence="15">
    <location>
        <begin position="27"/>
        <end position="768"/>
    </location>
</feature>
<keyword evidence="3 13" id="KW-0723">Serine/threonine-protein kinase</keyword>
<evidence type="ECO:0000256" key="10">
    <source>
        <dbReference type="ARBA" id="ARBA00023180"/>
    </source>
</evidence>
<evidence type="ECO:0000256" key="15">
    <source>
        <dbReference type="SAM" id="SignalP"/>
    </source>
</evidence>
<evidence type="ECO:0000256" key="2">
    <source>
        <dbReference type="ARBA" id="ARBA00022475"/>
    </source>
</evidence>
<keyword evidence="4 13" id="KW-0808">Transferase</keyword>
<keyword evidence="10" id="KW-0325">Glycoprotein</keyword>
<keyword evidence="2" id="KW-1003">Cell membrane</keyword>
<evidence type="ECO:0000259" key="16">
    <source>
        <dbReference type="PROSITE" id="PS50011"/>
    </source>
</evidence>
<dbReference type="InterPro" id="IPR036426">
    <property type="entry name" value="Bulb-type_lectin_dom_sf"/>
</dbReference>
<dbReference type="GO" id="GO:0005886">
    <property type="term" value="C:plasma membrane"/>
    <property type="evidence" value="ECO:0007669"/>
    <property type="project" value="UniProtKB-SubCell"/>
</dbReference>
<evidence type="ECO:0000256" key="8">
    <source>
        <dbReference type="ARBA" id="ARBA00022840"/>
    </source>
</evidence>
<dbReference type="SUPFAM" id="SSF51110">
    <property type="entry name" value="alpha-D-mannose-specific plant lectins"/>
    <property type="match status" value="1"/>
</dbReference>
<evidence type="ECO:0000256" key="12">
    <source>
        <dbReference type="ARBA" id="ARBA00048679"/>
    </source>
</evidence>
<dbReference type="FunFam" id="1.10.510.10:FF:000060">
    <property type="entry name" value="G-type lectin S-receptor-like serine/threonine-protein kinase"/>
    <property type="match status" value="1"/>
</dbReference>
<dbReference type="InterPro" id="IPR008271">
    <property type="entry name" value="Ser/Thr_kinase_AS"/>
</dbReference>